<dbReference type="GO" id="GO:0048205">
    <property type="term" value="P:COPI coating of Golgi vesicle"/>
    <property type="evidence" value="ECO:0007669"/>
    <property type="project" value="TreeGrafter"/>
</dbReference>
<dbReference type="GO" id="GO:0005096">
    <property type="term" value="F:GTPase activator activity"/>
    <property type="evidence" value="ECO:0007669"/>
    <property type="project" value="InterPro"/>
</dbReference>
<evidence type="ECO:0000256" key="1">
    <source>
        <dbReference type="ARBA" id="ARBA00022723"/>
    </source>
</evidence>
<dbReference type="CDD" id="cd08830">
    <property type="entry name" value="ArfGap_ArfGap1"/>
    <property type="match status" value="1"/>
</dbReference>
<dbReference type="PROSITE" id="PS50115">
    <property type="entry name" value="ARFGAP"/>
    <property type="match status" value="1"/>
</dbReference>
<dbReference type="GO" id="GO:0008270">
    <property type="term" value="F:zinc ion binding"/>
    <property type="evidence" value="ECO:0007669"/>
    <property type="project" value="UniProtKB-KW"/>
</dbReference>
<dbReference type="OMA" id="HYYREQM"/>
<organism evidence="6 7">
    <name type="scientific">Paramecium octaurelia</name>
    <dbReference type="NCBI Taxonomy" id="43137"/>
    <lineage>
        <taxon>Eukaryota</taxon>
        <taxon>Sar</taxon>
        <taxon>Alveolata</taxon>
        <taxon>Ciliophora</taxon>
        <taxon>Intramacronucleata</taxon>
        <taxon>Oligohymenophorea</taxon>
        <taxon>Peniculida</taxon>
        <taxon>Parameciidae</taxon>
        <taxon>Paramecium</taxon>
    </lineage>
</organism>
<evidence type="ECO:0000259" key="5">
    <source>
        <dbReference type="PROSITE" id="PS50115"/>
    </source>
</evidence>
<sequence length="361" mass="41665">MNNKAIAQIRKLQTGENRYCFECQTGSPTWASLPYGIYLCYNCSGLHRAMGVHLTFVRSIEMDSWTDKQLSMMHLGGNQQLRLFFQSHGIQIADSNKWKTNAAHYYREQMRALVNETQMPEEPEDWAAIHEAPKPQISQQQSQIQPDPPLTQEQQNFWEQASKSTKEAFAIIDEKISKVQIKEEAVQLGQQITAKTKQLGEKSTKIADKAYKSLKSGFNDAFGFIKSKADQVIGKEKQTQSEQQQQQQQQQQQYANYILDNQQQPQQYQMGSQSQKQPQDQFSFENNNNNNQIPSTTNQNQQQQINIMDYSDYFIDSPSSIVTQENPKQIQQINQQENLIDLMQDIKQPQQISETPNLLDL</sequence>
<dbReference type="AlphaFoldDB" id="A0A8S1Y8T5"/>
<protein>
    <recommendedName>
        <fullName evidence="5">Arf-GAP domain-containing protein</fullName>
    </recommendedName>
</protein>
<comment type="caution">
    <text evidence="6">The sequence shown here is derived from an EMBL/GenBank/DDBJ whole genome shotgun (WGS) entry which is preliminary data.</text>
</comment>
<dbReference type="GO" id="GO:0000139">
    <property type="term" value="C:Golgi membrane"/>
    <property type="evidence" value="ECO:0007669"/>
    <property type="project" value="GOC"/>
</dbReference>
<feature type="region of interest" description="Disordered" evidence="4">
    <location>
        <begin position="264"/>
        <end position="302"/>
    </location>
</feature>
<keyword evidence="7" id="KW-1185">Reference proteome</keyword>
<evidence type="ECO:0000256" key="4">
    <source>
        <dbReference type="SAM" id="MobiDB-lite"/>
    </source>
</evidence>
<dbReference type="PANTHER" id="PTHR45686">
    <property type="entry name" value="ADP-RIBOSYLATION FACTOR GTPASE ACTIVATING PROTEIN 3, ISOFORM H-RELATED"/>
    <property type="match status" value="1"/>
</dbReference>
<dbReference type="SMART" id="SM00105">
    <property type="entry name" value="ArfGap"/>
    <property type="match status" value="1"/>
</dbReference>
<gene>
    <name evidence="6" type="ORF">POCTA_138.1.T1510036</name>
</gene>
<dbReference type="PANTHER" id="PTHR45686:SF4">
    <property type="entry name" value="ADP-RIBOSYLATION FACTOR GTPASE ACTIVATING PROTEIN 3, ISOFORM H"/>
    <property type="match status" value="1"/>
</dbReference>
<evidence type="ECO:0000256" key="3">
    <source>
        <dbReference type="PROSITE-ProRule" id="PRU00288"/>
    </source>
</evidence>
<dbReference type="Pfam" id="PF01412">
    <property type="entry name" value="ArfGap"/>
    <property type="match status" value="1"/>
</dbReference>
<evidence type="ECO:0000313" key="7">
    <source>
        <dbReference type="Proteomes" id="UP000683925"/>
    </source>
</evidence>
<dbReference type="OrthoDB" id="983479at2759"/>
<keyword evidence="1" id="KW-0479">Metal-binding</keyword>
<evidence type="ECO:0000313" key="6">
    <source>
        <dbReference type="EMBL" id="CAD8210475.1"/>
    </source>
</evidence>
<dbReference type="InterPro" id="IPR001164">
    <property type="entry name" value="ArfGAP_dom"/>
</dbReference>
<keyword evidence="3" id="KW-0863">Zinc-finger</keyword>
<evidence type="ECO:0000256" key="2">
    <source>
        <dbReference type="ARBA" id="ARBA00022833"/>
    </source>
</evidence>
<feature type="domain" description="Arf-GAP" evidence="5">
    <location>
        <begin position="3"/>
        <end position="119"/>
    </location>
</feature>
<reference evidence="6" key="1">
    <citation type="submission" date="2021-01" db="EMBL/GenBank/DDBJ databases">
        <authorList>
            <consortium name="Genoscope - CEA"/>
            <person name="William W."/>
        </authorList>
    </citation>
    <scope>NUCLEOTIDE SEQUENCE</scope>
</reference>
<dbReference type="FunFam" id="1.10.220.150:FF:000042">
    <property type="entry name" value="Uncharacterized protein"/>
    <property type="match status" value="1"/>
</dbReference>
<dbReference type="EMBL" id="CAJJDP010000153">
    <property type="protein sequence ID" value="CAD8210475.1"/>
    <property type="molecule type" value="Genomic_DNA"/>
</dbReference>
<dbReference type="Proteomes" id="UP000683925">
    <property type="component" value="Unassembled WGS sequence"/>
</dbReference>
<accession>A0A8S1Y8T5</accession>
<proteinExistence type="predicted"/>
<name>A0A8S1Y8T5_PAROT</name>
<keyword evidence="2" id="KW-0862">Zinc</keyword>